<evidence type="ECO:0000313" key="2">
    <source>
        <dbReference type="Proteomes" id="UP001186944"/>
    </source>
</evidence>
<comment type="caution">
    <text evidence="1">The sequence shown here is derived from an EMBL/GenBank/DDBJ whole genome shotgun (WGS) entry which is preliminary data.</text>
</comment>
<gene>
    <name evidence="1" type="ORF">FSP39_008758</name>
</gene>
<evidence type="ECO:0000313" key="1">
    <source>
        <dbReference type="EMBL" id="KAK3094985.1"/>
    </source>
</evidence>
<protein>
    <submittedName>
        <fullName evidence="1">Uncharacterized protein</fullName>
    </submittedName>
</protein>
<organism evidence="1 2">
    <name type="scientific">Pinctada imbricata</name>
    <name type="common">Atlantic pearl-oyster</name>
    <name type="synonym">Pinctada martensii</name>
    <dbReference type="NCBI Taxonomy" id="66713"/>
    <lineage>
        <taxon>Eukaryota</taxon>
        <taxon>Metazoa</taxon>
        <taxon>Spiralia</taxon>
        <taxon>Lophotrochozoa</taxon>
        <taxon>Mollusca</taxon>
        <taxon>Bivalvia</taxon>
        <taxon>Autobranchia</taxon>
        <taxon>Pteriomorphia</taxon>
        <taxon>Pterioida</taxon>
        <taxon>Pterioidea</taxon>
        <taxon>Pteriidae</taxon>
        <taxon>Pinctada</taxon>
    </lineage>
</organism>
<name>A0AA88Y8N1_PINIB</name>
<reference evidence="1" key="1">
    <citation type="submission" date="2019-08" db="EMBL/GenBank/DDBJ databases">
        <title>The improved chromosome-level genome for the pearl oyster Pinctada fucata martensii using PacBio sequencing and Hi-C.</title>
        <authorList>
            <person name="Zheng Z."/>
        </authorList>
    </citation>
    <scope>NUCLEOTIDE SEQUENCE</scope>
    <source>
        <strain evidence="1">ZZ-2019</strain>
        <tissue evidence="1">Adductor muscle</tissue>
    </source>
</reference>
<proteinExistence type="predicted"/>
<dbReference type="EMBL" id="VSWD01000008">
    <property type="protein sequence ID" value="KAK3094985.1"/>
    <property type="molecule type" value="Genomic_DNA"/>
</dbReference>
<dbReference type="AlphaFoldDB" id="A0AA88Y8N1"/>
<accession>A0AA88Y8N1</accession>
<dbReference type="Proteomes" id="UP001186944">
    <property type="component" value="Unassembled WGS sequence"/>
</dbReference>
<keyword evidence="2" id="KW-1185">Reference proteome</keyword>
<sequence>MENVKERTETVHLFRFASRDSTMASKRPNSDPQQKSKRLKLWGREKRDLVTVHITCSDDSTHPRKFKTLWFRNQPEVCITLVYKGCCLKEHLDDVVGMEHGVGGMEDIIRKVLSSLKEEIKPMGNMIQAMPGDRHTWDISEDDFVTHGLCHSLMRAFLYNMEETSGKDAIASLLKDIIKPLGLGEKLSTVSTGSPSNVSFCATSIKLTANSDESAAAKLSTTDLLVFYTPEELTVPIETCLVVIIKKKDISAEEELQEQLLSRLPYQSGMIFGMYINAMEAVLYSVTRQHDRVDIYRYKDYIFRKPKETFCVDSFWNMIVDIGLLMASISLEPQLPVN</sequence>